<dbReference type="InterPro" id="IPR045324">
    <property type="entry name" value="Small_multidrug_res"/>
</dbReference>
<evidence type="ECO:0000256" key="3">
    <source>
        <dbReference type="ARBA" id="ARBA00022475"/>
    </source>
</evidence>
<dbReference type="PANTHER" id="PTHR30561">
    <property type="entry name" value="SMR FAMILY PROTON-DEPENDENT DRUG EFFLUX TRANSPORTER SUGE"/>
    <property type="match status" value="1"/>
</dbReference>
<comment type="subcellular location">
    <subcellularLocation>
        <location evidence="1 7">Cell membrane</location>
        <topology evidence="1 7">Multi-pass membrane protein</topology>
    </subcellularLocation>
</comment>
<evidence type="ECO:0000256" key="4">
    <source>
        <dbReference type="ARBA" id="ARBA00022692"/>
    </source>
</evidence>
<comment type="caution">
    <text evidence="9">The sequence shown here is derived from an EMBL/GenBank/DDBJ whole genome shotgun (WGS) entry which is preliminary data.</text>
</comment>
<feature type="transmembrane region" description="Helical" evidence="8">
    <location>
        <begin position="26"/>
        <end position="47"/>
    </location>
</feature>
<proteinExistence type="inferred from homology"/>
<evidence type="ECO:0000256" key="8">
    <source>
        <dbReference type="SAM" id="Phobius"/>
    </source>
</evidence>
<feature type="transmembrane region" description="Helical" evidence="8">
    <location>
        <begin position="85"/>
        <end position="104"/>
    </location>
</feature>
<keyword evidence="4 7" id="KW-0812">Transmembrane</keyword>
<evidence type="ECO:0000313" key="10">
    <source>
        <dbReference type="Proteomes" id="UP001500301"/>
    </source>
</evidence>
<reference evidence="10" key="1">
    <citation type="journal article" date="2019" name="Int. J. Syst. Evol. Microbiol.">
        <title>The Global Catalogue of Microorganisms (GCM) 10K type strain sequencing project: providing services to taxonomists for standard genome sequencing and annotation.</title>
        <authorList>
            <consortium name="The Broad Institute Genomics Platform"/>
            <consortium name="The Broad Institute Genome Sequencing Center for Infectious Disease"/>
            <person name="Wu L."/>
            <person name="Ma J."/>
        </authorList>
    </citation>
    <scope>NUCLEOTIDE SEQUENCE [LARGE SCALE GENOMIC DNA]</scope>
    <source>
        <strain evidence="10">JCM 17460</strain>
    </source>
</reference>
<gene>
    <name evidence="9" type="ORF">GCM10022263_10150</name>
</gene>
<keyword evidence="5 8" id="KW-1133">Transmembrane helix</keyword>
<evidence type="ECO:0000256" key="1">
    <source>
        <dbReference type="ARBA" id="ARBA00004651"/>
    </source>
</evidence>
<evidence type="ECO:0000256" key="2">
    <source>
        <dbReference type="ARBA" id="ARBA00022448"/>
    </source>
</evidence>
<dbReference type="PANTHER" id="PTHR30561:SF1">
    <property type="entry name" value="MULTIDRUG TRANSPORTER EMRE"/>
    <property type="match status" value="1"/>
</dbReference>
<keyword evidence="2" id="KW-0813">Transport</keyword>
<accession>A0ABP6UW56</accession>
<evidence type="ECO:0000256" key="6">
    <source>
        <dbReference type="ARBA" id="ARBA00023136"/>
    </source>
</evidence>
<protein>
    <submittedName>
        <fullName evidence="9">SMR family transporter</fullName>
    </submittedName>
</protein>
<comment type="similarity">
    <text evidence="7">Belongs to the drug/metabolite transporter (DMT) superfamily. Small multidrug resistance (SMR) (TC 2.A.7.1) family.</text>
</comment>
<evidence type="ECO:0000256" key="7">
    <source>
        <dbReference type="RuleBase" id="RU003942"/>
    </source>
</evidence>
<dbReference type="InterPro" id="IPR037185">
    <property type="entry name" value="EmrE-like"/>
</dbReference>
<sequence length="106" mass="11062">MMWVWLGVAIVTEVTATLSLRQSQGFTQLLPSIVVVCGYSTAFYALAQALKNGMTVATAYAIWCGVGIALIAALSAVLFDEWPSALQVAGLVLVTIGIVTVQLGSA</sequence>
<feature type="transmembrane region" description="Helical" evidence="8">
    <location>
        <begin position="59"/>
        <end position="79"/>
    </location>
</feature>
<keyword evidence="10" id="KW-1185">Reference proteome</keyword>
<dbReference type="EMBL" id="BAABBB010000006">
    <property type="protein sequence ID" value="GAA3523795.1"/>
    <property type="molecule type" value="Genomic_DNA"/>
</dbReference>
<organism evidence="9 10">
    <name type="scientific">Nocardioides daeguensis</name>
    <dbReference type="NCBI Taxonomy" id="908359"/>
    <lineage>
        <taxon>Bacteria</taxon>
        <taxon>Bacillati</taxon>
        <taxon>Actinomycetota</taxon>
        <taxon>Actinomycetes</taxon>
        <taxon>Propionibacteriales</taxon>
        <taxon>Nocardioidaceae</taxon>
        <taxon>Nocardioides</taxon>
    </lineage>
</organism>
<keyword evidence="3" id="KW-1003">Cell membrane</keyword>
<evidence type="ECO:0000256" key="5">
    <source>
        <dbReference type="ARBA" id="ARBA00022989"/>
    </source>
</evidence>
<dbReference type="SUPFAM" id="SSF103481">
    <property type="entry name" value="Multidrug resistance efflux transporter EmrE"/>
    <property type="match status" value="1"/>
</dbReference>
<keyword evidence="6 8" id="KW-0472">Membrane</keyword>
<evidence type="ECO:0000313" key="9">
    <source>
        <dbReference type="EMBL" id="GAA3523795.1"/>
    </source>
</evidence>
<dbReference type="Proteomes" id="UP001500301">
    <property type="component" value="Unassembled WGS sequence"/>
</dbReference>
<name>A0ABP6UW56_9ACTN</name>
<dbReference type="InterPro" id="IPR000390">
    <property type="entry name" value="Small_drug/metabolite_transptr"/>
</dbReference>
<dbReference type="Gene3D" id="1.10.3730.20">
    <property type="match status" value="1"/>
</dbReference>
<dbReference type="Pfam" id="PF00893">
    <property type="entry name" value="Multi_Drug_Res"/>
    <property type="match status" value="1"/>
</dbReference>